<dbReference type="InterPro" id="IPR000203">
    <property type="entry name" value="GPS"/>
</dbReference>
<dbReference type="GO" id="GO:0005886">
    <property type="term" value="C:plasma membrane"/>
    <property type="evidence" value="ECO:0007669"/>
    <property type="project" value="TreeGrafter"/>
</dbReference>
<dbReference type="PROSITE" id="PS00650">
    <property type="entry name" value="G_PROTEIN_RECEP_F2_2"/>
    <property type="match status" value="1"/>
</dbReference>
<feature type="region of interest" description="Disordered" evidence="7">
    <location>
        <begin position="655"/>
        <end position="686"/>
    </location>
</feature>
<feature type="domain" description="G-protein coupled receptors family 2 profile 2" evidence="10">
    <location>
        <begin position="362"/>
        <end position="635"/>
    </location>
</feature>
<comment type="subcellular location">
    <subcellularLocation>
        <location evidence="1">Membrane</location>
        <topology evidence="1">Multi-pass membrane protein</topology>
    </subcellularLocation>
</comment>
<dbReference type="GO" id="GO:0007166">
    <property type="term" value="P:cell surface receptor signaling pathway"/>
    <property type="evidence" value="ECO:0007669"/>
    <property type="project" value="InterPro"/>
</dbReference>
<keyword evidence="4 8" id="KW-1133">Transmembrane helix</keyword>
<organism evidence="11">
    <name type="scientific">Phallusia mammillata</name>
    <dbReference type="NCBI Taxonomy" id="59560"/>
    <lineage>
        <taxon>Eukaryota</taxon>
        <taxon>Metazoa</taxon>
        <taxon>Chordata</taxon>
        <taxon>Tunicata</taxon>
        <taxon>Ascidiacea</taxon>
        <taxon>Phlebobranchia</taxon>
        <taxon>Ascidiidae</taxon>
        <taxon>Phallusia</taxon>
    </lineage>
</organism>
<dbReference type="Gene3D" id="2.60.220.50">
    <property type="match status" value="1"/>
</dbReference>
<feature type="transmembrane region" description="Helical" evidence="8">
    <location>
        <begin position="472"/>
        <end position="497"/>
    </location>
</feature>
<evidence type="ECO:0000256" key="8">
    <source>
        <dbReference type="SAM" id="Phobius"/>
    </source>
</evidence>
<evidence type="ECO:0000259" key="9">
    <source>
        <dbReference type="PROSITE" id="PS50221"/>
    </source>
</evidence>
<dbReference type="InterPro" id="IPR000832">
    <property type="entry name" value="GPCR_2_secretin-like"/>
</dbReference>
<keyword evidence="5 8" id="KW-0472">Membrane</keyword>
<feature type="transmembrane region" description="Helical" evidence="8">
    <location>
        <begin position="611"/>
        <end position="633"/>
    </location>
</feature>
<evidence type="ECO:0000256" key="5">
    <source>
        <dbReference type="ARBA" id="ARBA00023136"/>
    </source>
</evidence>
<feature type="transmembrane region" description="Helical" evidence="8">
    <location>
        <begin position="398"/>
        <end position="415"/>
    </location>
</feature>
<dbReference type="AlphaFoldDB" id="A0A6F9D642"/>
<dbReference type="InterPro" id="IPR017981">
    <property type="entry name" value="GPCR_2-like_7TM"/>
</dbReference>
<dbReference type="PANTHER" id="PTHR12011:SF471">
    <property type="entry name" value="G-PROTEIN COUPLED RECEPTORS FAMILY 2 PROFILE 2 DOMAIN-CONTAINING PROTEIN"/>
    <property type="match status" value="1"/>
</dbReference>
<name>A0A6F9D642_9ASCI</name>
<keyword evidence="3" id="KW-0732">Signal</keyword>
<dbReference type="PROSITE" id="PS50261">
    <property type="entry name" value="G_PROTEIN_RECEP_F2_4"/>
    <property type="match status" value="1"/>
</dbReference>
<evidence type="ECO:0000256" key="7">
    <source>
        <dbReference type="SAM" id="MobiDB-lite"/>
    </source>
</evidence>
<sequence length="714" mass="78361">MIKKNVPNFAAASWRTTDGCYALPNPALILGPAAIANKKQNDIVSCLGRKASSPFLVLNVTTKNITHPGDKNSYIDGYTNKPPTYTNWITGPLNNIEGHSCAAVRDVDGRWTNRDCTNIDVACKYSVMLSPVVALMQDAVLGTSGDPNVLIGIEQQLRTVAINDPDLVNPGEILTLGSVQLSIKTSTIKRNRKKEVFESSPNLTSAFVNYRFSLHNIKQRHETLNTPVMSFPRNVTDSIRSDASSGDGERLVSPGTVSFITVSGYYGKNGTLPGFVDIRTKRPESTGVCEDLILATTRTEGKSSLKFRPVCAFINQTTKLYSTSGCVTSYDTETNDVNCTCNHLTMFAVLLAVRNVVIPTGVSMVSYATESSSIAFLGITLAILLWFKDSIKGDRTPVQINLAVALLIFHAVNLSHDLAIRHDEFCVAHCAINHYFLLATGCWVCVEGVRIFMATSDPVGFKVHNEQKRYRVFLVVGWAIPLVIVGASLAVGIPLGLHMEPQPFFTQCQQYRNETVLIPKYDRCWLAPGTRIFYSTVVAPLAVILLINLIIVVKISVVMLNSKRMQNRNQGHSMKDISRAGKSLFFLFVMLGGTWAIAFFTGIGNEVTSQVFLYINALVNGAQGVIVFLLYCAMNDIIREKLLLLLNIKKKKKNTSKGKSTESKPIKSVPRPKKTSAAKAKAKVQANVKAANRKTCLIRENPSTGIIPLTTDEQ</sequence>
<dbReference type="CDD" id="cd00037">
    <property type="entry name" value="CLECT"/>
    <property type="match status" value="1"/>
</dbReference>
<accession>A0A6F9D642</accession>
<dbReference type="Pfam" id="PF00002">
    <property type="entry name" value="7tm_2"/>
    <property type="match status" value="1"/>
</dbReference>
<dbReference type="SMART" id="SM00303">
    <property type="entry name" value="GPS"/>
    <property type="match status" value="1"/>
</dbReference>
<dbReference type="SUPFAM" id="SSF81321">
    <property type="entry name" value="Family A G protein-coupled receptor-like"/>
    <property type="match status" value="1"/>
</dbReference>
<feature type="transmembrane region" description="Helical" evidence="8">
    <location>
        <begin position="364"/>
        <end position="386"/>
    </location>
</feature>
<dbReference type="Gene3D" id="1.20.1070.10">
    <property type="entry name" value="Rhodopsin 7-helix transmembrane proteins"/>
    <property type="match status" value="1"/>
</dbReference>
<evidence type="ECO:0000256" key="6">
    <source>
        <dbReference type="ARBA" id="ARBA00023157"/>
    </source>
</evidence>
<dbReference type="PRINTS" id="PR00249">
    <property type="entry name" value="GPCRSECRETIN"/>
</dbReference>
<dbReference type="PROSITE" id="PS50221">
    <property type="entry name" value="GAIN_B"/>
    <property type="match status" value="1"/>
</dbReference>
<keyword evidence="6" id="KW-1015">Disulfide bond</keyword>
<dbReference type="InterPro" id="IPR046338">
    <property type="entry name" value="GAIN_dom_sf"/>
</dbReference>
<proteinExistence type="evidence at transcript level"/>
<dbReference type="SUPFAM" id="SSF56436">
    <property type="entry name" value="C-type lectin-like"/>
    <property type="match status" value="1"/>
</dbReference>
<feature type="domain" description="GAIN-B" evidence="9">
    <location>
        <begin position="201"/>
        <end position="357"/>
    </location>
</feature>
<dbReference type="GO" id="GO:0007189">
    <property type="term" value="P:adenylate cyclase-activating G protein-coupled receptor signaling pathway"/>
    <property type="evidence" value="ECO:0007669"/>
    <property type="project" value="TreeGrafter"/>
</dbReference>
<reference evidence="11" key="1">
    <citation type="submission" date="2020-04" db="EMBL/GenBank/DDBJ databases">
        <authorList>
            <person name="Neveu A P."/>
        </authorList>
    </citation>
    <scope>NUCLEOTIDE SEQUENCE</scope>
    <source>
        <tissue evidence="11">Whole embryo</tissue>
    </source>
</reference>
<feature type="compositionally biased region" description="Basic residues" evidence="7">
    <location>
        <begin position="670"/>
        <end position="682"/>
    </location>
</feature>
<evidence type="ECO:0000259" key="10">
    <source>
        <dbReference type="PROSITE" id="PS50261"/>
    </source>
</evidence>
<keyword evidence="11" id="KW-0675">Receptor</keyword>
<dbReference type="InterPro" id="IPR017983">
    <property type="entry name" value="GPCR_2_secretin-like_CS"/>
</dbReference>
<protein>
    <submittedName>
        <fullName evidence="11">Adhesion G-protein coupled receptor D1-like</fullName>
    </submittedName>
</protein>
<dbReference type="PANTHER" id="PTHR12011">
    <property type="entry name" value="ADHESION G-PROTEIN COUPLED RECEPTOR"/>
    <property type="match status" value="1"/>
</dbReference>
<dbReference type="InterPro" id="IPR016187">
    <property type="entry name" value="CTDL_fold"/>
</dbReference>
<feature type="transmembrane region" description="Helical" evidence="8">
    <location>
        <begin position="532"/>
        <end position="562"/>
    </location>
</feature>
<evidence type="ECO:0000256" key="2">
    <source>
        <dbReference type="ARBA" id="ARBA00022692"/>
    </source>
</evidence>
<evidence type="ECO:0000313" key="11">
    <source>
        <dbReference type="EMBL" id="CAB3220058.1"/>
    </source>
</evidence>
<gene>
    <name evidence="11" type="primary">Adgrd1-002</name>
</gene>
<dbReference type="GO" id="GO:0004930">
    <property type="term" value="F:G protein-coupled receptor activity"/>
    <property type="evidence" value="ECO:0007669"/>
    <property type="project" value="InterPro"/>
</dbReference>
<evidence type="ECO:0000256" key="1">
    <source>
        <dbReference type="ARBA" id="ARBA00004141"/>
    </source>
</evidence>
<evidence type="ECO:0000256" key="4">
    <source>
        <dbReference type="ARBA" id="ARBA00022989"/>
    </source>
</evidence>
<dbReference type="EMBL" id="LR782737">
    <property type="protein sequence ID" value="CAB3220058.1"/>
    <property type="molecule type" value="mRNA"/>
</dbReference>
<feature type="transmembrane region" description="Helical" evidence="8">
    <location>
        <begin position="583"/>
        <end position="605"/>
    </location>
</feature>
<evidence type="ECO:0000256" key="3">
    <source>
        <dbReference type="ARBA" id="ARBA00022729"/>
    </source>
</evidence>
<dbReference type="InterPro" id="IPR057244">
    <property type="entry name" value="GAIN_B"/>
</dbReference>
<feature type="transmembrane region" description="Helical" evidence="8">
    <location>
        <begin position="435"/>
        <end position="452"/>
    </location>
</feature>
<dbReference type="Pfam" id="PF01825">
    <property type="entry name" value="GPS"/>
    <property type="match status" value="1"/>
</dbReference>
<keyword evidence="2 8" id="KW-0812">Transmembrane</keyword>